<dbReference type="EC" id="2.7.10.2" evidence="3"/>
<accession>G2KUP1</accession>
<keyword evidence="8" id="KW-0067">ATP-binding</keyword>
<comment type="catalytic activity">
    <reaction evidence="13">
        <text>L-tyrosyl-[protein] + ATP = O-phospho-L-tyrosyl-[protein] + ADP + H(+)</text>
        <dbReference type="Rhea" id="RHEA:10596"/>
        <dbReference type="Rhea" id="RHEA-COMP:10136"/>
        <dbReference type="Rhea" id="RHEA-COMP:20101"/>
        <dbReference type="ChEBI" id="CHEBI:15378"/>
        <dbReference type="ChEBI" id="CHEBI:30616"/>
        <dbReference type="ChEBI" id="CHEBI:46858"/>
        <dbReference type="ChEBI" id="CHEBI:61978"/>
        <dbReference type="ChEBI" id="CHEBI:456216"/>
        <dbReference type="EC" id="2.7.10.2"/>
    </reaction>
</comment>
<dbReference type="HOGENOM" id="CLU_052027_2_1_9"/>
<organism evidence="15 16">
    <name type="scientific">Fructilactobacillus sanfranciscensis (strain TMW 1.1304)</name>
    <name type="common">Lactobacillus sanfranciscensis</name>
    <dbReference type="NCBI Taxonomy" id="714313"/>
    <lineage>
        <taxon>Bacteria</taxon>
        <taxon>Bacillati</taxon>
        <taxon>Bacillota</taxon>
        <taxon>Bacilli</taxon>
        <taxon>Lactobacillales</taxon>
        <taxon>Lactobacillaceae</taxon>
        <taxon>Fructilactobacillus</taxon>
    </lineage>
</organism>
<keyword evidence="10" id="KW-0829">Tyrosine-protein kinase</keyword>
<dbReference type="PANTHER" id="PTHR32309:SF13">
    <property type="entry name" value="FERRIC ENTEROBACTIN TRANSPORT PROTEIN FEPE"/>
    <property type="match status" value="1"/>
</dbReference>
<proteinExistence type="inferred from homology"/>
<dbReference type="InterPro" id="IPR025669">
    <property type="entry name" value="AAA_dom"/>
</dbReference>
<dbReference type="InterPro" id="IPR027417">
    <property type="entry name" value="P-loop_NTPase"/>
</dbReference>
<evidence type="ECO:0000256" key="9">
    <source>
        <dbReference type="ARBA" id="ARBA00022903"/>
    </source>
</evidence>
<evidence type="ECO:0000313" key="16">
    <source>
        <dbReference type="Proteomes" id="UP000001285"/>
    </source>
</evidence>
<dbReference type="NCBIfam" id="TIGR01007">
    <property type="entry name" value="eps_fam"/>
    <property type="match status" value="1"/>
</dbReference>
<keyword evidence="9" id="KW-0972">Capsule biogenesis/degradation</keyword>
<evidence type="ECO:0000256" key="13">
    <source>
        <dbReference type="ARBA" id="ARBA00051245"/>
    </source>
</evidence>
<feature type="domain" description="AAA" evidence="14">
    <location>
        <begin position="54"/>
        <end position="195"/>
    </location>
</feature>
<evidence type="ECO:0000313" key="15">
    <source>
        <dbReference type="EMBL" id="AEN99639.1"/>
    </source>
</evidence>
<evidence type="ECO:0000256" key="7">
    <source>
        <dbReference type="ARBA" id="ARBA00022777"/>
    </source>
</evidence>
<keyword evidence="16" id="KW-1185">Reference proteome</keyword>
<keyword evidence="11" id="KW-0270">Exopolysaccharide synthesis</keyword>
<keyword evidence="5 15" id="KW-0808">Transferase</keyword>
<evidence type="ECO:0000256" key="5">
    <source>
        <dbReference type="ARBA" id="ARBA00022679"/>
    </source>
</evidence>
<protein>
    <recommendedName>
        <fullName evidence="4">Tyrosine-protein kinase CpsD</fullName>
        <ecNumber evidence="3">2.7.10.2</ecNumber>
    </recommendedName>
</protein>
<dbReference type="eggNOG" id="COG0489">
    <property type="taxonomic scope" value="Bacteria"/>
</dbReference>
<dbReference type="InterPro" id="IPR050445">
    <property type="entry name" value="Bact_polysacc_biosynth/exp"/>
</dbReference>
<dbReference type="CDD" id="cd05387">
    <property type="entry name" value="BY-kinase"/>
    <property type="match status" value="1"/>
</dbReference>
<dbReference type="GO" id="GO:0005524">
    <property type="term" value="F:ATP binding"/>
    <property type="evidence" value="ECO:0007669"/>
    <property type="project" value="UniProtKB-KW"/>
</dbReference>
<dbReference type="AlphaFoldDB" id="G2KUP1"/>
<evidence type="ECO:0000256" key="6">
    <source>
        <dbReference type="ARBA" id="ARBA00022741"/>
    </source>
</evidence>
<dbReference type="GO" id="GO:0045227">
    <property type="term" value="P:capsule polysaccharide biosynthetic process"/>
    <property type="evidence" value="ECO:0007669"/>
    <property type="project" value="UniProtKB-UniPathway"/>
</dbReference>
<evidence type="ECO:0000256" key="12">
    <source>
        <dbReference type="ARBA" id="ARBA00024964"/>
    </source>
</evidence>
<keyword evidence="7 15" id="KW-0418">Kinase</keyword>
<dbReference type="GO" id="GO:0005886">
    <property type="term" value="C:plasma membrane"/>
    <property type="evidence" value="ECO:0007669"/>
    <property type="project" value="TreeGrafter"/>
</dbReference>
<keyword evidence="6" id="KW-0547">Nucleotide-binding</keyword>
<dbReference type="STRING" id="714313.LSA_12710"/>
<comment type="pathway">
    <text evidence="1">Capsule biogenesis; capsule polysaccharide biosynthesis.</text>
</comment>
<dbReference type="EMBL" id="CP002461">
    <property type="protein sequence ID" value="AEN99639.1"/>
    <property type="molecule type" value="Genomic_DNA"/>
</dbReference>
<dbReference type="GO" id="GO:0004715">
    <property type="term" value="F:non-membrane spanning protein tyrosine kinase activity"/>
    <property type="evidence" value="ECO:0007669"/>
    <property type="project" value="UniProtKB-EC"/>
</dbReference>
<evidence type="ECO:0000259" key="14">
    <source>
        <dbReference type="Pfam" id="PF13614"/>
    </source>
</evidence>
<evidence type="ECO:0000256" key="11">
    <source>
        <dbReference type="ARBA" id="ARBA00023169"/>
    </source>
</evidence>
<comment type="function">
    <text evidence="12">Involved in the regulation of capsular polysaccharide biosynthesis. Autophosphorylation of CpsD attenuates its activity and reduces the level of encapsulation. May be part of a complex that directs the coordinated polymerization and export to the cell surface of the capsular polysaccharide.</text>
</comment>
<dbReference type="UniPathway" id="UPA00934"/>
<evidence type="ECO:0000256" key="4">
    <source>
        <dbReference type="ARBA" id="ARBA00019200"/>
    </source>
</evidence>
<gene>
    <name evidence="15" type="primary">capB</name>
    <name evidence="15" type="ordered locus">LSA_12710</name>
</gene>
<dbReference type="GO" id="GO:0042802">
    <property type="term" value="F:identical protein binding"/>
    <property type="evidence" value="ECO:0007669"/>
    <property type="project" value="UniProtKB-ARBA"/>
</dbReference>
<dbReference type="SUPFAM" id="SSF52540">
    <property type="entry name" value="P-loop containing nucleoside triphosphate hydrolases"/>
    <property type="match status" value="1"/>
</dbReference>
<dbReference type="PANTHER" id="PTHR32309">
    <property type="entry name" value="TYROSINE-PROTEIN KINASE"/>
    <property type="match status" value="1"/>
</dbReference>
<evidence type="ECO:0000256" key="3">
    <source>
        <dbReference type="ARBA" id="ARBA00011903"/>
    </source>
</evidence>
<dbReference type="KEGG" id="lsn:LSA_12710"/>
<dbReference type="Gene3D" id="3.40.50.300">
    <property type="entry name" value="P-loop containing nucleotide triphosphate hydrolases"/>
    <property type="match status" value="1"/>
</dbReference>
<comment type="similarity">
    <text evidence="2">Belongs to the CpsD/CapB family.</text>
</comment>
<reference evidence="15 16" key="1">
    <citation type="journal article" date="2011" name="Microb. Cell Fact.">
        <title>Genomic analysis reveals Lactobacillus sanfranciscensis as stable element in traditional sourdoughs.</title>
        <authorList>
            <person name="Vogel R.F."/>
            <person name="Pavlovic M."/>
            <person name="Ehrmann M.A."/>
            <person name="Wiezer A."/>
            <person name="Liesegang H."/>
            <person name="Offschanka S."/>
            <person name="Voget S."/>
            <person name="Angelov A."/>
            <person name="Bocker G."/>
            <person name="Liebl W."/>
        </authorList>
    </citation>
    <scope>NUCLEOTIDE SEQUENCE [LARGE SCALE GENOMIC DNA]</scope>
    <source>
        <strain evidence="15 16">TMW 1.1304</strain>
    </source>
</reference>
<dbReference type="FunFam" id="3.40.50.300:FF:000527">
    <property type="entry name" value="Tyrosine-protein kinase etk"/>
    <property type="match status" value="1"/>
</dbReference>
<evidence type="ECO:0000256" key="8">
    <source>
        <dbReference type="ARBA" id="ARBA00022840"/>
    </source>
</evidence>
<sequence length="247" mass="26721">MIMSLFRKNKKLDDNTMKNGAPLIVEYKPISPIAEQFRTVRTNIKFSIVANQNKVVSITSANPSEGKSVFISNLACTFAEQGEKTILIDADMRRPTVYKTFMVSNQNGLSTYLSGNSNLDESILKTDVDNLDVMVGGPVPPNPAELIGSDRFKNLLNTLSKDYEWVLIDTPPVNSATDASLIAAASNGTIIVVPQGIADKSSVKVAVEQLKKVNAKILGSVMNRVNAKESAGYGGYYGGGYYGVDDK</sequence>
<dbReference type="Proteomes" id="UP000001285">
    <property type="component" value="Chromosome"/>
</dbReference>
<evidence type="ECO:0000256" key="10">
    <source>
        <dbReference type="ARBA" id="ARBA00023137"/>
    </source>
</evidence>
<dbReference type="Pfam" id="PF13614">
    <property type="entry name" value="AAA_31"/>
    <property type="match status" value="1"/>
</dbReference>
<name>G2KUP1_FRUST</name>
<dbReference type="InterPro" id="IPR005702">
    <property type="entry name" value="Wzc-like_C"/>
</dbReference>
<evidence type="ECO:0000256" key="2">
    <source>
        <dbReference type="ARBA" id="ARBA00007316"/>
    </source>
</evidence>
<evidence type="ECO:0000256" key="1">
    <source>
        <dbReference type="ARBA" id="ARBA00005132"/>
    </source>
</evidence>